<keyword evidence="4" id="KW-1185">Reference proteome</keyword>
<dbReference type="GO" id="GO:0005524">
    <property type="term" value="F:ATP binding"/>
    <property type="evidence" value="ECO:0007669"/>
    <property type="project" value="UniProtKB-KW"/>
</dbReference>
<evidence type="ECO:0000313" key="3">
    <source>
        <dbReference type="EMBL" id="MCO4294364.1"/>
    </source>
</evidence>
<proteinExistence type="predicted"/>
<dbReference type="PANTHER" id="PTHR35526:SF3">
    <property type="entry name" value="ANTI-SIGMA-F FACTOR RSBW"/>
    <property type="match status" value="1"/>
</dbReference>
<name>A0A9X2F551_9SPHI</name>
<dbReference type="InterPro" id="IPR036890">
    <property type="entry name" value="HATPase_C_sf"/>
</dbReference>
<dbReference type="Pfam" id="PF13581">
    <property type="entry name" value="HATPase_c_2"/>
    <property type="match status" value="1"/>
</dbReference>
<accession>A0A9X2F551</accession>
<dbReference type="EMBL" id="JAMWYS010000057">
    <property type="protein sequence ID" value="MCO4294364.1"/>
    <property type="molecule type" value="Genomic_DNA"/>
</dbReference>
<evidence type="ECO:0000259" key="2">
    <source>
        <dbReference type="Pfam" id="PF13581"/>
    </source>
</evidence>
<dbReference type="Proteomes" id="UP001155182">
    <property type="component" value="Unassembled WGS sequence"/>
</dbReference>
<gene>
    <name evidence="3" type="ORF">NF867_16000</name>
</gene>
<keyword evidence="1" id="KW-0418">Kinase</keyword>
<evidence type="ECO:0000313" key="4">
    <source>
        <dbReference type="Proteomes" id="UP001155182"/>
    </source>
</evidence>
<dbReference type="PANTHER" id="PTHR35526">
    <property type="entry name" value="ANTI-SIGMA-F FACTOR RSBW-RELATED"/>
    <property type="match status" value="1"/>
</dbReference>
<dbReference type="Gene3D" id="3.30.565.10">
    <property type="entry name" value="Histidine kinase-like ATPase, C-terminal domain"/>
    <property type="match status" value="1"/>
</dbReference>
<dbReference type="InterPro" id="IPR050267">
    <property type="entry name" value="Anti-sigma-factor_SerPK"/>
</dbReference>
<keyword evidence="1" id="KW-0723">Serine/threonine-protein kinase</keyword>
<keyword evidence="3" id="KW-0067">ATP-binding</keyword>
<dbReference type="GO" id="GO:0004674">
    <property type="term" value="F:protein serine/threonine kinase activity"/>
    <property type="evidence" value="ECO:0007669"/>
    <property type="project" value="UniProtKB-KW"/>
</dbReference>
<dbReference type="RefSeq" id="WP_252589399.1">
    <property type="nucleotide sequence ID" value="NZ_JAMWYS010000057.1"/>
</dbReference>
<protein>
    <submittedName>
        <fullName evidence="3">ATP-binding protein</fullName>
    </submittedName>
</protein>
<evidence type="ECO:0000256" key="1">
    <source>
        <dbReference type="ARBA" id="ARBA00022527"/>
    </source>
</evidence>
<dbReference type="SUPFAM" id="SSF55874">
    <property type="entry name" value="ATPase domain of HSP90 chaperone/DNA topoisomerase II/histidine kinase"/>
    <property type="match status" value="1"/>
</dbReference>
<comment type="caution">
    <text evidence="3">The sequence shown here is derived from an EMBL/GenBank/DDBJ whole genome shotgun (WGS) entry which is preliminary data.</text>
</comment>
<feature type="domain" description="Histidine kinase/HSP90-like ATPase" evidence="2">
    <location>
        <begin position="17"/>
        <end position="138"/>
    </location>
</feature>
<keyword evidence="3" id="KW-0547">Nucleotide-binding</keyword>
<reference evidence="3" key="1">
    <citation type="submission" date="2022-06" db="EMBL/GenBank/DDBJ databases">
        <title>Solitalea sp. MAHUQ-68 isolated from rhizospheric soil.</title>
        <authorList>
            <person name="Huq M.A."/>
        </authorList>
    </citation>
    <scope>NUCLEOTIDE SEQUENCE</scope>
    <source>
        <strain evidence="3">MAHUQ-68</strain>
    </source>
</reference>
<organism evidence="3 4">
    <name type="scientific">Solitalea agri</name>
    <dbReference type="NCBI Taxonomy" id="2953739"/>
    <lineage>
        <taxon>Bacteria</taxon>
        <taxon>Pseudomonadati</taxon>
        <taxon>Bacteroidota</taxon>
        <taxon>Sphingobacteriia</taxon>
        <taxon>Sphingobacteriales</taxon>
        <taxon>Sphingobacteriaceae</taxon>
        <taxon>Solitalea</taxon>
    </lineage>
</organism>
<dbReference type="CDD" id="cd16936">
    <property type="entry name" value="HATPase_RsbW-like"/>
    <property type="match status" value="1"/>
</dbReference>
<dbReference type="AlphaFoldDB" id="A0A9X2F551"/>
<sequence length="141" mass="16082">MGQITTDTSKLYTLQLASKLDSIVELENFLELLLEEHQVSNECYGNIMTSLNEATMNAIVHGNKCQENKKVYINVEVVNKSKFIFTVADEGNGFDFRNITDPTLPENIEKDSGRGVFIMKHLADLLTYNERGNEVEMHFKF</sequence>
<dbReference type="InterPro" id="IPR003594">
    <property type="entry name" value="HATPase_dom"/>
</dbReference>
<keyword evidence="1" id="KW-0808">Transferase</keyword>